<gene>
    <name evidence="5" type="ORF">FVE85_5852</name>
</gene>
<dbReference type="PROSITE" id="PS50090">
    <property type="entry name" value="MYB_LIKE"/>
    <property type="match status" value="1"/>
</dbReference>
<feature type="region of interest" description="Disordered" evidence="2">
    <location>
        <begin position="585"/>
        <end position="604"/>
    </location>
</feature>
<evidence type="ECO:0000256" key="2">
    <source>
        <dbReference type="SAM" id="MobiDB-lite"/>
    </source>
</evidence>
<protein>
    <submittedName>
        <fullName evidence="5">Uncharacterized protein</fullName>
    </submittedName>
</protein>
<dbReference type="PANTHER" id="PTHR46734">
    <property type="entry name" value="TELOMERIC REPEAT-BINDING FACTOR 1 TERF1"/>
    <property type="match status" value="1"/>
</dbReference>
<dbReference type="InterPro" id="IPR017930">
    <property type="entry name" value="Myb_dom"/>
</dbReference>
<dbReference type="SUPFAM" id="SSF46689">
    <property type="entry name" value="Homeodomain-like"/>
    <property type="match status" value="1"/>
</dbReference>
<feature type="domain" description="Myb-like" evidence="3">
    <location>
        <begin position="531"/>
        <end position="585"/>
    </location>
</feature>
<dbReference type="InterPro" id="IPR052450">
    <property type="entry name" value="TRBD-Containing_Protein"/>
</dbReference>
<dbReference type="SMART" id="SM00717">
    <property type="entry name" value="SANT"/>
    <property type="match status" value="1"/>
</dbReference>
<feature type="domain" description="HTH myb-type" evidence="4">
    <location>
        <begin position="531"/>
        <end position="589"/>
    </location>
</feature>
<feature type="compositionally biased region" description="Gly residues" evidence="2">
    <location>
        <begin position="496"/>
        <end position="514"/>
    </location>
</feature>
<dbReference type="AlphaFoldDB" id="A0A5J4Z6I9"/>
<accession>A0A5J4Z6I9</accession>
<dbReference type="OrthoDB" id="608866at2759"/>
<sequence length="604" mass="65645">MGWESEGVAAAGPGTMAEGMAGVESHVAAAARSDVVMRTECLAKALDVLAYEWVQNSWEDLDIESFAQLVAVVERCASKNVVLRFKKVCAVRFMESLPPFVEQYARWVNDQSVLSANEIAVDDLKSVARRLTVLCVAFEPAEFCGASAGAGAAVAGTADFVDPQIEREWQEARLQMCALLIWISVLDICAEDDLDEQRQVLRESMRYLDGTDLEHSSCRSYRAAFDEALANEQQAPAALLKQHRADNLKNLAVVQTFVNRLENVDGELRVPWLHKFSDLFKATDLETFAREIQINPVGVGEADEQPSFELSEFEPTLMWTGQLGVFAPQSMDHYHGLVLSLLDRKIQQMRDVAATGGSAALTSKKDFVKLGLKLALASEAYTPLSSAAMPSSSIPALEGTALGVTSASAVNASPAKFCDTGVLLGKRELESVEHHVERTPNAEGFPAEQAAGDHLNMDIWAVRKDGTVRSSGEGNGVLTSDEGVPVETGSQAGAEAGAGDGAGDGDGDGAGPGVRVGTVADSDAGNKSDSKKRKKSRFWTAEEDAELERGLERHGYGRWRKILNEGNFDEYRTPIMVKDRARVLRRQLEAKQHQQQPPPHHPHQ</sequence>
<reference evidence="6" key="1">
    <citation type="journal article" date="2019" name="Nat. Commun.">
        <title>Expansion of phycobilisome linker gene families in mesophilic red algae.</title>
        <authorList>
            <person name="Lee J."/>
            <person name="Kim D."/>
            <person name="Bhattacharya D."/>
            <person name="Yoon H.S."/>
        </authorList>
    </citation>
    <scope>NUCLEOTIDE SEQUENCE [LARGE SCALE GENOMIC DNA]</scope>
    <source>
        <strain evidence="6">CCMP 1328</strain>
    </source>
</reference>
<feature type="region of interest" description="Disordered" evidence="2">
    <location>
        <begin position="468"/>
        <end position="544"/>
    </location>
</feature>
<dbReference type="CDD" id="cd11660">
    <property type="entry name" value="SANT_TRF"/>
    <property type="match status" value="1"/>
</dbReference>
<dbReference type="InterPro" id="IPR001005">
    <property type="entry name" value="SANT/Myb"/>
</dbReference>
<dbReference type="Pfam" id="PF00249">
    <property type="entry name" value="Myb_DNA-binding"/>
    <property type="match status" value="1"/>
</dbReference>
<keyword evidence="6" id="KW-1185">Reference proteome</keyword>
<comment type="caution">
    <text evidence="5">The sequence shown here is derived from an EMBL/GenBank/DDBJ whole genome shotgun (WGS) entry which is preliminary data.</text>
</comment>
<evidence type="ECO:0000259" key="4">
    <source>
        <dbReference type="PROSITE" id="PS51294"/>
    </source>
</evidence>
<keyword evidence="1" id="KW-0539">Nucleus</keyword>
<dbReference type="Gene3D" id="1.10.10.60">
    <property type="entry name" value="Homeodomain-like"/>
    <property type="match status" value="1"/>
</dbReference>
<evidence type="ECO:0000313" key="6">
    <source>
        <dbReference type="Proteomes" id="UP000324585"/>
    </source>
</evidence>
<dbReference type="PROSITE" id="PS51294">
    <property type="entry name" value="HTH_MYB"/>
    <property type="match status" value="1"/>
</dbReference>
<dbReference type="Proteomes" id="UP000324585">
    <property type="component" value="Unassembled WGS sequence"/>
</dbReference>
<evidence type="ECO:0000259" key="3">
    <source>
        <dbReference type="PROSITE" id="PS50090"/>
    </source>
</evidence>
<organism evidence="5 6">
    <name type="scientific">Porphyridium purpureum</name>
    <name type="common">Red alga</name>
    <name type="synonym">Porphyridium cruentum</name>
    <dbReference type="NCBI Taxonomy" id="35688"/>
    <lineage>
        <taxon>Eukaryota</taxon>
        <taxon>Rhodophyta</taxon>
        <taxon>Bangiophyceae</taxon>
        <taxon>Porphyridiales</taxon>
        <taxon>Porphyridiaceae</taxon>
        <taxon>Porphyridium</taxon>
    </lineage>
</organism>
<dbReference type="PANTHER" id="PTHR46734:SF1">
    <property type="entry name" value="TELOMERIC REPEAT-BINDING FACTOR 1"/>
    <property type="match status" value="1"/>
</dbReference>
<name>A0A5J4Z6I9_PORPP</name>
<proteinExistence type="predicted"/>
<dbReference type="InterPro" id="IPR009057">
    <property type="entry name" value="Homeodomain-like_sf"/>
</dbReference>
<dbReference type="EMBL" id="VRMN01000001">
    <property type="protein sequence ID" value="KAA8498267.1"/>
    <property type="molecule type" value="Genomic_DNA"/>
</dbReference>
<evidence type="ECO:0000313" key="5">
    <source>
        <dbReference type="EMBL" id="KAA8498267.1"/>
    </source>
</evidence>
<evidence type="ECO:0000256" key="1">
    <source>
        <dbReference type="ARBA" id="ARBA00023242"/>
    </source>
</evidence>